<dbReference type="Pfam" id="PF00076">
    <property type="entry name" value="RRM_1"/>
    <property type="match status" value="1"/>
</dbReference>
<dbReference type="OrthoDB" id="10267654at2759"/>
<gene>
    <name evidence="15" type="ORF">G6F64_000355</name>
</gene>
<dbReference type="SUPFAM" id="SSF54928">
    <property type="entry name" value="RNA-binding domain, RBD"/>
    <property type="match status" value="1"/>
</dbReference>
<comment type="function">
    <text evidence="10 11">Plays a role in maintaining the mitochondrial genome and in controlling the mtDNA escape. Involved in the regulation of mtDNA nucleotide structure and number. May have a dispensable role in early maturation of pre-rRNA.</text>
</comment>
<keyword evidence="11" id="KW-0507">mRNA processing</keyword>
<feature type="domain" description="Mitochondrial escape protein 2 C-terminal" evidence="14">
    <location>
        <begin position="339"/>
        <end position="766"/>
    </location>
</feature>
<name>A0A9P6XK95_RHIOR</name>
<dbReference type="InterPro" id="IPR000504">
    <property type="entry name" value="RRM_dom"/>
</dbReference>
<feature type="domain" description="RRM" evidence="13">
    <location>
        <begin position="183"/>
        <end position="244"/>
    </location>
</feature>
<keyword evidence="16" id="KW-1185">Reference proteome</keyword>
<comment type="similarity">
    <text evidence="2 11">Belongs to the YME2 family.</text>
</comment>
<evidence type="ECO:0000259" key="13">
    <source>
        <dbReference type="Pfam" id="PF00076"/>
    </source>
</evidence>
<evidence type="ECO:0000256" key="2">
    <source>
        <dbReference type="ARBA" id="ARBA00010320"/>
    </source>
</evidence>
<dbReference type="Gene3D" id="3.30.70.330">
    <property type="match status" value="1"/>
</dbReference>
<dbReference type="AlphaFoldDB" id="A0A9P6XK95"/>
<dbReference type="PANTHER" id="PTHR32198:SF2">
    <property type="entry name" value="MITOCHONDRIAL ESCAPE PROTEIN 2"/>
    <property type="match status" value="1"/>
</dbReference>
<keyword evidence="8 11" id="KW-0496">Mitochondrion</keyword>
<keyword evidence="7 11" id="KW-1133">Transmembrane helix</keyword>
<evidence type="ECO:0000256" key="12">
    <source>
        <dbReference type="SAM" id="Coils"/>
    </source>
</evidence>
<feature type="transmembrane region" description="Helical" evidence="11">
    <location>
        <begin position="267"/>
        <end position="284"/>
    </location>
</feature>
<evidence type="ECO:0000256" key="3">
    <source>
        <dbReference type="ARBA" id="ARBA00020222"/>
    </source>
</evidence>
<evidence type="ECO:0000256" key="11">
    <source>
        <dbReference type="RuleBase" id="RU367108"/>
    </source>
</evidence>
<evidence type="ECO:0000256" key="4">
    <source>
        <dbReference type="ARBA" id="ARBA00022692"/>
    </source>
</evidence>
<evidence type="ECO:0000256" key="1">
    <source>
        <dbReference type="ARBA" id="ARBA00004434"/>
    </source>
</evidence>
<keyword evidence="4 11" id="KW-0812">Transmembrane</keyword>
<sequence>MLCRARYHSKPRYYTYRSIQTTRILRYAESLPTPNQPLTKTIVSEQTAQIYLDNVFPLRLSVWDIRQLVFKNSKRFLESKVHQTIPSNELPHDFTVKQILARTKDGGAIVHFSYKSTETAKLEVAEDIVKKIQDHVKKERIVAPFNFRQVRAFLVKGQPFLEDILAHYPTPRLRIEFQGEKPVNVESLYHLLRPYGNIFDISLYPNPNTGKDPARYAIVQFTRIRFATSARNCLHGYNVDNTRLNIVYERQMRTNVVKDWLVSHPRITIPLLAAIFAGITYAVFDPIRIFFVTSKVTQRFNPQEYAFYRWLRKETWDRLIQPDSIQQSAQSSSWADDFEHTEKLRAWLAESPETFIVVTGNKGSGKSALVKAAIHDKRHTVIIDCEKIGSARNQSEMTKTLAKEAGYFPIFTWLSSLSGVMDTVVAATTGQKANFASSPDSKMKDILETVAVALRDMIPSEKEARLQTKKKQQTRWKKVKNLVLNKKSDTVGENKEEDEDELDQKCIPVVVIDNYMYRETSKNVILWEQLAEWAALLIENSIAHVIFISSNASVMKALAKALPGKSFSNITLSDAPPEVAMSFIKKQLGEEVDDPKLPEIISALGGRLTELEVLVQKMKMNIDAQTAFEDIITRNLIEIRKYGFGDSSSENHQLEWTPIQFWAIVKLLAEKPSINYDELKWQNVFNGDDTPLRAMERAELISVVHKDGRPNSIKPGKPIHYTVFRRLLSDTVFASSLEIESNMSLKKQAEESISKLENTIEKLSNISQPNKPPREIQERIHYLLTKLSSLQKSIEQYDEAIKDAKISVSKDWKEDDEN</sequence>
<evidence type="ECO:0000256" key="6">
    <source>
        <dbReference type="ARBA" id="ARBA00022946"/>
    </source>
</evidence>
<protein>
    <recommendedName>
        <fullName evidence="3 11">Mitochondrial escape protein 2</fullName>
    </recommendedName>
</protein>
<comment type="caution">
    <text evidence="15">The sequence shown here is derived from an EMBL/GenBank/DDBJ whole genome shotgun (WGS) entry which is preliminary data.</text>
</comment>
<reference evidence="15" key="1">
    <citation type="journal article" date="2020" name="Microb. Genom.">
        <title>Genetic diversity of clinical and environmental Mucorales isolates obtained from an investigation of mucormycosis cases among solid organ transplant recipients.</title>
        <authorList>
            <person name="Nguyen M.H."/>
            <person name="Kaul D."/>
            <person name="Muto C."/>
            <person name="Cheng S.J."/>
            <person name="Richter R.A."/>
            <person name="Bruno V.M."/>
            <person name="Liu G."/>
            <person name="Beyhan S."/>
            <person name="Sundermann A.J."/>
            <person name="Mounaud S."/>
            <person name="Pasculle A.W."/>
            <person name="Nierman W.C."/>
            <person name="Driscoll E."/>
            <person name="Cumbie R."/>
            <person name="Clancy C.J."/>
            <person name="Dupont C.L."/>
        </authorList>
    </citation>
    <scope>NUCLEOTIDE SEQUENCE</scope>
    <source>
        <strain evidence="15">GL11</strain>
    </source>
</reference>
<dbReference type="SUPFAM" id="SSF52540">
    <property type="entry name" value="P-loop containing nucleoside triphosphate hydrolases"/>
    <property type="match status" value="1"/>
</dbReference>
<dbReference type="InterPro" id="IPR012677">
    <property type="entry name" value="Nucleotide-bd_a/b_plait_sf"/>
</dbReference>
<keyword evidence="11" id="KW-0694">RNA-binding</keyword>
<evidence type="ECO:0000256" key="7">
    <source>
        <dbReference type="ARBA" id="ARBA00022989"/>
    </source>
</evidence>
<evidence type="ECO:0000313" key="16">
    <source>
        <dbReference type="Proteomes" id="UP000716291"/>
    </source>
</evidence>
<dbReference type="GO" id="GO:0003723">
    <property type="term" value="F:RNA binding"/>
    <property type="evidence" value="ECO:0007669"/>
    <property type="project" value="UniProtKB-UniRule"/>
</dbReference>
<evidence type="ECO:0000256" key="9">
    <source>
        <dbReference type="ARBA" id="ARBA00023136"/>
    </source>
</evidence>
<keyword evidence="6" id="KW-0809">Transit peptide</keyword>
<dbReference type="InterPro" id="IPR039627">
    <property type="entry name" value="Yme2_C"/>
</dbReference>
<keyword evidence="12" id="KW-0175">Coiled coil</keyword>
<dbReference type="Pfam" id="PF10443">
    <property type="entry name" value="RNA12"/>
    <property type="match status" value="1"/>
</dbReference>
<dbReference type="InterPro" id="IPR018850">
    <property type="entry name" value="Mt_escape_2_C"/>
</dbReference>
<feature type="coiled-coil region" evidence="12">
    <location>
        <begin position="739"/>
        <end position="807"/>
    </location>
</feature>
<proteinExistence type="inferred from homology"/>
<comment type="subcellular location">
    <subcellularLocation>
        <location evidence="1 11">Mitochondrion inner membrane</location>
        <topology evidence="1 11">Single-pass membrane protein</topology>
    </subcellularLocation>
</comment>
<dbReference type="InterPro" id="IPR027417">
    <property type="entry name" value="P-loop_NTPase"/>
</dbReference>
<keyword evidence="5 11" id="KW-0999">Mitochondrion inner membrane</keyword>
<evidence type="ECO:0000313" key="15">
    <source>
        <dbReference type="EMBL" id="KAG1315815.1"/>
    </source>
</evidence>
<evidence type="ECO:0000256" key="8">
    <source>
        <dbReference type="ARBA" id="ARBA00023128"/>
    </source>
</evidence>
<evidence type="ECO:0000256" key="10">
    <source>
        <dbReference type="ARBA" id="ARBA00025276"/>
    </source>
</evidence>
<evidence type="ECO:0000259" key="14">
    <source>
        <dbReference type="Pfam" id="PF10443"/>
    </source>
</evidence>
<dbReference type="Gene3D" id="3.40.50.300">
    <property type="entry name" value="P-loop containing nucleotide triphosphate hydrolases"/>
    <property type="match status" value="1"/>
</dbReference>
<dbReference type="EMBL" id="JAANQT010000021">
    <property type="protein sequence ID" value="KAG1315815.1"/>
    <property type="molecule type" value="Genomic_DNA"/>
</dbReference>
<dbReference type="PANTHER" id="PTHR32198">
    <property type="entry name" value="MITOCHONDRIAL ESCAPE PROTEIN 2"/>
    <property type="match status" value="1"/>
</dbReference>
<organism evidence="15 16">
    <name type="scientific">Rhizopus oryzae</name>
    <name type="common">Mucormycosis agent</name>
    <name type="synonym">Rhizopus arrhizus var. delemar</name>
    <dbReference type="NCBI Taxonomy" id="64495"/>
    <lineage>
        <taxon>Eukaryota</taxon>
        <taxon>Fungi</taxon>
        <taxon>Fungi incertae sedis</taxon>
        <taxon>Mucoromycota</taxon>
        <taxon>Mucoromycotina</taxon>
        <taxon>Mucoromycetes</taxon>
        <taxon>Mucorales</taxon>
        <taxon>Mucorineae</taxon>
        <taxon>Rhizopodaceae</taxon>
        <taxon>Rhizopus</taxon>
    </lineage>
</organism>
<dbReference type="GO" id="GO:0005743">
    <property type="term" value="C:mitochondrial inner membrane"/>
    <property type="evidence" value="ECO:0007669"/>
    <property type="project" value="UniProtKB-SubCell"/>
</dbReference>
<evidence type="ECO:0000256" key="5">
    <source>
        <dbReference type="ARBA" id="ARBA00022792"/>
    </source>
</evidence>
<keyword evidence="9 11" id="KW-0472">Membrane</keyword>
<dbReference type="Proteomes" id="UP000716291">
    <property type="component" value="Unassembled WGS sequence"/>
</dbReference>
<dbReference type="GO" id="GO:0006397">
    <property type="term" value="P:mRNA processing"/>
    <property type="evidence" value="ECO:0007669"/>
    <property type="project" value="UniProtKB-UniRule"/>
</dbReference>
<dbReference type="InterPro" id="IPR035979">
    <property type="entry name" value="RBD_domain_sf"/>
</dbReference>
<accession>A0A9P6XK95</accession>